<reference evidence="1" key="1">
    <citation type="submission" date="2023-03" db="UniProtKB">
        <authorList>
            <consortium name="EnsemblPlants"/>
        </authorList>
    </citation>
    <scope>IDENTIFICATION</scope>
</reference>
<sequence length="142" mass="16371">MAFYVRLGSLFNVMGSLIHHYLFAYAVYRLNFTYDFYLQEHGRETSILIIPKYHHSGLHACLLKRTADSIRRTKVGLGTTAEASDSRLPRENPCMAMPSRSINLIKKLLGLNSSHVYAFRHEFLGDTSHERKKLVEYCLVFS</sequence>
<dbReference type="AlphaFoldDB" id="A0A9I9E5C1"/>
<accession>A0A9I9E5C1</accession>
<protein>
    <submittedName>
        <fullName evidence="1">Uncharacterized protein</fullName>
    </submittedName>
</protein>
<organism evidence="1">
    <name type="scientific">Cucumis melo</name>
    <name type="common">Muskmelon</name>
    <dbReference type="NCBI Taxonomy" id="3656"/>
    <lineage>
        <taxon>Eukaryota</taxon>
        <taxon>Viridiplantae</taxon>
        <taxon>Streptophyta</taxon>
        <taxon>Embryophyta</taxon>
        <taxon>Tracheophyta</taxon>
        <taxon>Spermatophyta</taxon>
        <taxon>Magnoliopsida</taxon>
        <taxon>eudicotyledons</taxon>
        <taxon>Gunneridae</taxon>
        <taxon>Pentapetalae</taxon>
        <taxon>rosids</taxon>
        <taxon>fabids</taxon>
        <taxon>Cucurbitales</taxon>
        <taxon>Cucurbitaceae</taxon>
        <taxon>Benincaseae</taxon>
        <taxon>Cucumis</taxon>
    </lineage>
</organism>
<dbReference type="EnsemblPlants" id="MELO3C028953.2.1">
    <property type="protein sequence ID" value="MELO3C028953.2.1"/>
    <property type="gene ID" value="MELO3C028953.2"/>
</dbReference>
<evidence type="ECO:0000313" key="1">
    <source>
        <dbReference type="EnsemblPlants" id="MELO3C028953.2.1"/>
    </source>
</evidence>
<name>A0A9I9E5C1_CUCME</name>
<proteinExistence type="predicted"/>
<dbReference type="Gramene" id="MELO3C028953.2.1">
    <property type="protein sequence ID" value="MELO3C028953.2.1"/>
    <property type="gene ID" value="MELO3C028953.2"/>
</dbReference>